<protein>
    <submittedName>
        <fullName evidence="1">Uncharacterized protein</fullName>
    </submittedName>
</protein>
<dbReference type="RefSeq" id="WP_219993701.1">
    <property type="nucleotide sequence ID" value="NZ_CP054613.1"/>
</dbReference>
<dbReference type="Proteomes" id="UP000246635">
    <property type="component" value="Unassembled WGS sequence"/>
</dbReference>
<sequence>MNAIQRIWDDNNTIGGKCAQMGELLGLTGPVKEAVLMAAFYDESYAHNLLVCRRDSEMLMFLLANPPAMHAHKPQTEEKKTTELIGKLSSAVWRWAKTGFSTVDEAMLDKRLQSCMTCPNLAGKPESLLYKALSGNNEDPICRICGCVVSKKTRLTSENCPDPHPQMPGVSRWEEAF</sequence>
<reference evidence="1 2" key="1">
    <citation type="submission" date="2018-05" db="EMBL/GenBank/DDBJ databases">
        <title>Genomic Encyclopedia of Type Strains, Phase III (KMG-III): the genomes of soil and plant-associated and newly described type strains.</title>
        <authorList>
            <person name="Whitman W."/>
        </authorList>
    </citation>
    <scope>NUCLEOTIDE SEQUENCE [LARGE SCALE GENOMIC DNA]</scope>
    <source>
        <strain evidence="1 2">CECT 5696</strain>
    </source>
</reference>
<name>A0A2V2YST0_9BACL</name>
<gene>
    <name evidence="1" type="ORF">DFQ01_110147</name>
</gene>
<organism evidence="1 2">
    <name type="scientific">Paenibacillus cellulosilyticus</name>
    <dbReference type="NCBI Taxonomy" id="375489"/>
    <lineage>
        <taxon>Bacteria</taxon>
        <taxon>Bacillati</taxon>
        <taxon>Bacillota</taxon>
        <taxon>Bacilli</taxon>
        <taxon>Bacillales</taxon>
        <taxon>Paenibacillaceae</taxon>
        <taxon>Paenibacillus</taxon>
    </lineage>
</organism>
<dbReference type="EMBL" id="QGTQ01000010">
    <property type="protein sequence ID" value="PWW01257.1"/>
    <property type="molecule type" value="Genomic_DNA"/>
</dbReference>
<accession>A0A2V2YST0</accession>
<dbReference type="AlphaFoldDB" id="A0A2V2YST0"/>
<proteinExistence type="predicted"/>
<evidence type="ECO:0000313" key="2">
    <source>
        <dbReference type="Proteomes" id="UP000246635"/>
    </source>
</evidence>
<keyword evidence="2" id="KW-1185">Reference proteome</keyword>
<evidence type="ECO:0000313" key="1">
    <source>
        <dbReference type="EMBL" id="PWW01257.1"/>
    </source>
</evidence>
<comment type="caution">
    <text evidence="1">The sequence shown here is derived from an EMBL/GenBank/DDBJ whole genome shotgun (WGS) entry which is preliminary data.</text>
</comment>